<dbReference type="Proteomes" id="UP000243688">
    <property type="component" value="Unassembled WGS sequence"/>
</dbReference>
<dbReference type="GO" id="GO:0009089">
    <property type="term" value="P:lysine biosynthetic process via diaminopimelate"/>
    <property type="evidence" value="ECO:0007669"/>
    <property type="project" value="UniProtKB-UniRule"/>
</dbReference>
<accession>A0A2A6E0H5</accession>
<dbReference type="PANTHER" id="PTHR43300:SF10">
    <property type="entry name" value="2,3,4,5-TETRAHYDROPYRIDINE-2,6-DICARBOXYLATE N-ACETYLTRANSFERASE"/>
    <property type="match status" value="1"/>
</dbReference>
<dbReference type="EC" id="2.3.1.89" evidence="7"/>
<dbReference type="InterPro" id="IPR050179">
    <property type="entry name" value="Trans_hexapeptide_repeat"/>
</dbReference>
<dbReference type="InterPro" id="IPR001451">
    <property type="entry name" value="Hexapep"/>
</dbReference>
<dbReference type="AlphaFoldDB" id="A0A2A6E0H5"/>
<dbReference type="UniPathway" id="UPA00034">
    <property type="reaction ID" value="UER00022"/>
</dbReference>
<dbReference type="Gene3D" id="2.160.10.10">
    <property type="entry name" value="Hexapeptide repeat proteins"/>
    <property type="match status" value="1"/>
</dbReference>
<dbReference type="Pfam" id="PF08503">
    <property type="entry name" value="DapH_N"/>
    <property type="match status" value="1"/>
</dbReference>
<dbReference type="Pfam" id="PF14602">
    <property type="entry name" value="Hexapep_2"/>
    <property type="match status" value="1"/>
</dbReference>
<protein>
    <recommendedName>
        <fullName evidence="7">2,3,4,5-tetrahydropyridine-2,6-dicarboxylate N-acetyltransferase</fullName>
        <ecNumber evidence="7">2.3.1.89</ecNumber>
    </recommendedName>
    <alternativeName>
        <fullName evidence="7">Tetrahydrodipicolinate N-acetyltransferase</fullName>
        <shortName evidence="7">THP acetyltransferase</shortName>
        <shortName evidence="7">Tetrahydropicolinate acetylase</shortName>
    </alternativeName>
</protein>
<reference evidence="9 10" key="1">
    <citation type="submission" date="2016-12" db="EMBL/GenBank/DDBJ databases">
        <title>Candidatus Reconcilibacillus cellulovorans genome.</title>
        <authorList>
            <person name="Kolinko S."/>
            <person name="Wu Y.-W."/>
            <person name="Tachea F."/>
            <person name="Denzel E."/>
            <person name="Hiras J."/>
            <person name="Baecker N."/>
            <person name="Chan L.J."/>
            <person name="Eichorst S.A."/>
            <person name="Frey D."/>
            <person name="Adams P.D."/>
            <person name="Pray T."/>
            <person name="Tanjore D."/>
            <person name="Petzold C.J."/>
            <person name="Gladden J.M."/>
            <person name="Simmons B.A."/>
            <person name="Singer S.W."/>
        </authorList>
    </citation>
    <scope>NUCLEOTIDE SEQUENCE [LARGE SCALE GENOMIC DNA]</scope>
    <source>
        <strain evidence="9">JTherm</strain>
    </source>
</reference>
<dbReference type="InterPro" id="IPR011004">
    <property type="entry name" value="Trimer_LpxA-like_sf"/>
</dbReference>
<evidence type="ECO:0000256" key="3">
    <source>
        <dbReference type="ARBA" id="ARBA00022737"/>
    </source>
</evidence>
<dbReference type="HAMAP" id="MF_01691">
    <property type="entry name" value="DapH"/>
    <property type="match status" value="1"/>
</dbReference>
<evidence type="ECO:0000313" key="10">
    <source>
        <dbReference type="Proteomes" id="UP000243688"/>
    </source>
</evidence>
<evidence type="ECO:0000256" key="5">
    <source>
        <dbReference type="ARBA" id="ARBA00023154"/>
    </source>
</evidence>
<dbReference type="GO" id="GO:0019877">
    <property type="term" value="P:diaminopimelate biosynthetic process"/>
    <property type="evidence" value="ECO:0007669"/>
    <property type="project" value="UniProtKB-UniRule"/>
</dbReference>
<evidence type="ECO:0000256" key="7">
    <source>
        <dbReference type="HAMAP-Rule" id="MF_01691"/>
    </source>
</evidence>
<keyword evidence="6 7" id="KW-0012">Acyltransferase</keyword>
<keyword evidence="5 7" id="KW-0457">Lysine biosynthesis</keyword>
<dbReference type="PANTHER" id="PTHR43300">
    <property type="entry name" value="ACETYLTRANSFERASE"/>
    <property type="match status" value="1"/>
</dbReference>
<keyword evidence="2 7" id="KW-0808">Transferase</keyword>
<keyword evidence="4 7" id="KW-0220">Diaminopimelate biosynthesis</keyword>
<gene>
    <name evidence="7" type="primary">dapH</name>
    <name evidence="9" type="ORF">BLM47_08380</name>
</gene>
<dbReference type="Gene3D" id="3.30.70.250">
    <property type="entry name" value="Malonyl-CoA ACP transacylase, ACP-binding"/>
    <property type="match status" value="1"/>
</dbReference>
<evidence type="ECO:0000256" key="1">
    <source>
        <dbReference type="ARBA" id="ARBA00022605"/>
    </source>
</evidence>
<evidence type="ECO:0000256" key="4">
    <source>
        <dbReference type="ARBA" id="ARBA00022915"/>
    </source>
</evidence>
<feature type="domain" description="2,3,4,5-tetrahydropyridine-2,6-dicarboxylate N-acetyltransferase N-terminal" evidence="8">
    <location>
        <begin position="9"/>
        <end position="89"/>
    </location>
</feature>
<evidence type="ECO:0000256" key="2">
    <source>
        <dbReference type="ARBA" id="ARBA00022679"/>
    </source>
</evidence>
<dbReference type="InterPro" id="IPR018357">
    <property type="entry name" value="Hexapep_transf_CS"/>
</dbReference>
<dbReference type="InterPro" id="IPR013710">
    <property type="entry name" value="DapH_N"/>
</dbReference>
<dbReference type="PROSITE" id="PS00101">
    <property type="entry name" value="HEXAPEP_TRANSFERASES"/>
    <property type="match status" value="1"/>
</dbReference>
<name>A0A2A6E0H5_9BACL</name>
<dbReference type="InterPro" id="IPR019873">
    <property type="entry name" value="DapH"/>
</dbReference>
<comment type="similarity">
    <text evidence="7">Belongs to the transferase hexapeptide repeat family. DapH subfamily.</text>
</comment>
<comment type="catalytic activity">
    <reaction evidence="7">
        <text>(S)-2,3,4,5-tetrahydrodipicolinate + acetyl-CoA + H2O = L-2-acetamido-6-oxoheptanedioate + CoA</text>
        <dbReference type="Rhea" id="RHEA:13085"/>
        <dbReference type="ChEBI" id="CHEBI:15377"/>
        <dbReference type="ChEBI" id="CHEBI:16845"/>
        <dbReference type="ChEBI" id="CHEBI:57287"/>
        <dbReference type="ChEBI" id="CHEBI:57288"/>
        <dbReference type="ChEBI" id="CHEBI:58117"/>
        <dbReference type="EC" id="2.3.1.89"/>
    </reaction>
</comment>
<dbReference type="SUPFAM" id="SSF51161">
    <property type="entry name" value="Trimeric LpxA-like enzymes"/>
    <property type="match status" value="1"/>
</dbReference>
<dbReference type="Pfam" id="PF00132">
    <property type="entry name" value="Hexapep"/>
    <property type="match status" value="1"/>
</dbReference>
<dbReference type="EMBL" id="MOXJ01000017">
    <property type="protein sequence ID" value="PDO10257.1"/>
    <property type="molecule type" value="Genomic_DNA"/>
</dbReference>
<evidence type="ECO:0000256" key="6">
    <source>
        <dbReference type="ARBA" id="ARBA00023315"/>
    </source>
</evidence>
<sequence>MKKEVVFMEDLVQYIKSSVKKTPVKVYVKGRLAGVDFGPGVRAFVSGDVGVLFGEWKDVEPVLEAYRDRIDDFVVENDRRHSAIPLLDLKSLNARVEPGAIIRERVHIGDNAVIMMGAIINIGASIGDGTMIDMNATIGGRAQIGKMCHIGAGAVVAGVIEPPSAKPVVIEDNVLVGANAVILEGVRVGEGAVVAAGAVVTEDVPPRTVVAGVPARVIKTVDDRTRSKTEILKDLRVL</sequence>
<dbReference type="NCBIfam" id="TIGR03532">
    <property type="entry name" value="DapD_Ac"/>
    <property type="match status" value="1"/>
</dbReference>
<evidence type="ECO:0000313" key="9">
    <source>
        <dbReference type="EMBL" id="PDO10257.1"/>
    </source>
</evidence>
<comment type="pathway">
    <text evidence="7">Amino-acid biosynthesis; L-lysine biosynthesis via DAP pathway; LL-2,6-diaminopimelate from (S)-tetrahydrodipicolinate (acetylase route): step 1/3.</text>
</comment>
<dbReference type="GO" id="GO:0047200">
    <property type="term" value="F:tetrahydrodipicolinate N-acetyltransferase activity"/>
    <property type="evidence" value="ECO:0007669"/>
    <property type="project" value="UniProtKB-UniRule"/>
</dbReference>
<keyword evidence="3 7" id="KW-0677">Repeat</keyword>
<comment type="caution">
    <text evidence="9">The sequence shown here is derived from an EMBL/GenBank/DDBJ whole genome shotgun (WGS) entry which is preliminary data.</text>
</comment>
<proteinExistence type="inferred from homology"/>
<organism evidence="9 10">
    <name type="scientific">Candidatus Reconcilbacillus cellulovorans</name>
    <dbReference type="NCBI Taxonomy" id="1906605"/>
    <lineage>
        <taxon>Bacteria</taxon>
        <taxon>Bacillati</taxon>
        <taxon>Bacillota</taxon>
        <taxon>Bacilli</taxon>
        <taxon>Bacillales</taxon>
        <taxon>Paenibacillaceae</taxon>
        <taxon>Candidatus Reconcilbacillus</taxon>
    </lineage>
</organism>
<keyword evidence="1 7" id="KW-0028">Amino-acid biosynthesis</keyword>
<evidence type="ECO:0000259" key="8">
    <source>
        <dbReference type="Pfam" id="PF08503"/>
    </source>
</evidence>
<comment type="function">
    <text evidence="7">Catalyzes the transfer of an acetyl group from acetyl-CoA to tetrahydrodipicolinate.</text>
</comment>